<reference evidence="19" key="1">
    <citation type="submission" date="2018-11" db="EMBL/GenBank/DDBJ databases">
        <authorList>
            <person name="Alioto T."/>
            <person name="Alioto T."/>
        </authorList>
    </citation>
    <scope>NUCLEOTIDE SEQUENCE</scope>
</reference>
<dbReference type="EC" id="2.4.1.-" evidence="17"/>
<dbReference type="GO" id="GO:0047238">
    <property type="term" value="F:glucuronosyl-N-acetylgalactosaminyl-proteoglycan 4-beta-N-acetylgalactosaminyltransferase activity"/>
    <property type="evidence" value="ECO:0007669"/>
    <property type="project" value="TreeGrafter"/>
</dbReference>
<dbReference type="InterPro" id="IPR018492">
    <property type="entry name" value="Ribosomal_eL8/Nhp2"/>
</dbReference>
<dbReference type="GO" id="GO:0005681">
    <property type="term" value="C:spliceosomal complex"/>
    <property type="evidence" value="ECO:0007669"/>
    <property type="project" value="UniProtKB-KW"/>
</dbReference>
<evidence type="ECO:0000256" key="6">
    <source>
        <dbReference type="ARBA" id="ARBA00022679"/>
    </source>
</evidence>
<dbReference type="Pfam" id="PF05679">
    <property type="entry name" value="CHGN"/>
    <property type="match status" value="1"/>
</dbReference>
<sequence>MTAQVRRHVYLHQTFGEVEFIEDPLTASSNIEYKASNSPFTFSSLGQGRQLLESIHFILPLAGKVPVFKTFMQNYAKVCLQNKEMTQLHIVVFSSESDSSSIKSLISIVGQYQKRYAGADIEIIYADGPFNRAKALDLGMSQLSEDSLLFFIDVDILFNKDTLLRIRYNTIKNIQVYYPIVFSQYNPSLICSNSDLCDTKWTNLTSDHGYWRSMGYGMVSSYKRDLISVGGLDTSIKGWGKEDVALNTKFVGSNLTIFRSIDPRLVHVFHQVICDTKLNNDQYQMCKITEKSTFGSQRQISNIVFSLPDILHKNDKEIMLSAFEQLAFKINGEQTEEVNPKAYPLADPNLTQKILDLVQKAASCKELRKGANEATKTLNRGISEFIVMAADAEPLEILLHLPLLCEDKNVPYVFIRSKQALGRACGVSRPVISCSVTVNEGSNLRPQIQTIQLAIEKLLI</sequence>
<evidence type="ECO:0000256" key="5">
    <source>
        <dbReference type="ARBA" id="ARBA00022664"/>
    </source>
</evidence>
<dbReference type="GO" id="GO:0042254">
    <property type="term" value="P:ribosome biogenesis"/>
    <property type="evidence" value="ECO:0007669"/>
    <property type="project" value="InterPro"/>
</dbReference>
<evidence type="ECO:0000256" key="10">
    <source>
        <dbReference type="ARBA" id="ARBA00022968"/>
    </source>
</evidence>
<comment type="subcellular location">
    <subcellularLocation>
        <location evidence="1 17">Golgi apparatus</location>
        <location evidence="1 17">Golgi stack membrane</location>
        <topology evidence="1 17">Single-pass type II membrane protein</topology>
    </subcellularLocation>
    <subcellularLocation>
        <location evidence="2">Nucleus</location>
        <location evidence="2">Nucleolus</location>
    </subcellularLocation>
</comment>
<dbReference type="InterPro" id="IPR004037">
    <property type="entry name" value="Ribosomal_eL8-like_CS"/>
</dbReference>
<keyword evidence="10 17" id="KW-0735">Signal-anchor</keyword>
<comment type="similarity">
    <text evidence="3">Belongs to the eukaryotic ribosomal protein eL8 family.</text>
</comment>
<evidence type="ECO:0000256" key="3">
    <source>
        <dbReference type="ARBA" id="ARBA00007337"/>
    </source>
</evidence>
<dbReference type="OrthoDB" id="1924699at2759"/>
<dbReference type="PANTHER" id="PTHR12369:SF11">
    <property type="entry name" value="HEXOSYLTRANSFERASE"/>
    <property type="match status" value="1"/>
</dbReference>
<evidence type="ECO:0000256" key="13">
    <source>
        <dbReference type="ARBA" id="ARBA00023136"/>
    </source>
</evidence>
<dbReference type="PROSITE" id="PS01082">
    <property type="entry name" value="RIBOSOMAL_L7AE"/>
    <property type="match status" value="1"/>
</dbReference>
<dbReference type="InterPro" id="IPR004038">
    <property type="entry name" value="Ribosomal_eL8/eL30/eS12/Gad45"/>
</dbReference>
<keyword evidence="9" id="KW-0694">RNA-binding</keyword>
<dbReference type="FunFam" id="3.30.1330.30:FF:000002">
    <property type="entry name" value="NHP2-like protein 1 homolog"/>
    <property type="match status" value="1"/>
</dbReference>
<evidence type="ECO:0000313" key="20">
    <source>
        <dbReference type="Proteomes" id="UP000596742"/>
    </source>
</evidence>
<dbReference type="PRINTS" id="PR00883">
    <property type="entry name" value="NUCLEARHMG"/>
</dbReference>
<dbReference type="GO" id="GO:0005730">
    <property type="term" value="C:nucleolus"/>
    <property type="evidence" value="ECO:0007669"/>
    <property type="project" value="UniProtKB-SubCell"/>
</dbReference>
<evidence type="ECO:0000256" key="2">
    <source>
        <dbReference type="ARBA" id="ARBA00004604"/>
    </source>
</evidence>
<evidence type="ECO:0000256" key="15">
    <source>
        <dbReference type="ARBA" id="ARBA00023242"/>
    </source>
</evidence>
<keyword evidence="14" id="KW-0508">mRNA splicing</keyword>
<keyword evidence="6 17" id="KW-0808">Transferase</keyword>
<dbReference type="AlphaFoldDB" id="A0A8B6H139"/>
<dbReference type="GO" id="GO:0008380">
    <property type="term" value="P:RNA splicing"/>
    <property type="evidence" value="ECO:0007669"/>
    <property type="project" value="UniProtKB-KW"/>
</dbReference>
<dbReference type="CDD" id="cd21104">
    <property type="entry name" value="SNU13"/>
    <property type="match status" value="1"/>
</dbReference>
<dbReference type="GO" id="GO:0032580">
    <property type="term" value="C:Golgi cisterna membrane"/>
    <property type="evidence" value="ECO:0007669"/>
    <property type="project" value="UniProtKB-SubCell"/>
</dbReference>
<organism evidence="19 20">
    <name type="scientific">Mytilus galloprovincialis</name>
    <name type="common">Mediterranean mussel</name>
    <dbReference type="NCBI Taxonomy" id="29158"/>
    <lineage>
        <taxon>Eukaryota</taxon>
        <taxon>Metazoa</taxon>
        <taxon>Spiralia</taxon>
        <taxon>Lophotrochozoa</taxon>
        <taxon>Mollusca</taxon>
        <taxon>Bivalvia</taxon>
        <taxon>Autobranchia</taxon>
        <taxon>Pteriomorphia</taxon>
        <taxon>Mytilida</taxon>
        <taxon>Mytiloidea</taxon>
        <taxon>Mytilidae</taxon>
        <taxon>Mytilinae</taxon>
        <taxon>Mytilus</taxon>
    </lineage>
</organism>
<dbReference type="PRINTS" id="PR00881">
    <property type="entry name" value="L7ARS6FAMILY"/>
</dbReference>
<dbReference type="InterPro" id="IPR051227">
    <property type="entry name" value="CS_glycosyltransferase"/>
</dbReference>
<name>A0A8B6H139_MYTGA</name>
<comment type="caution">
    <text evidence="19">The sequence shown here is derived from an EMBL/GenBank/DDBJ whole genome shotgun (WGS) entry which is preliminary data.</text>
</comment>
<evidence type="ECO:0000256" key="1">
    <source>
        <dbReference type="ARBA" id="ARBA00004447"/>
    </source>
</evidence>
<evidence type="ECO:0000256" key="4">
    <source>
        <dbReference type="ARBA" id="ARBA00009239"/>
    </source>
</evidence>
<keyword evidence="20" id="KW-1185">Reference proteome</keyword>
<keyword evidence="5" id="KW-0507">mRNA processing</keyword>
<gene>
    <name evidence="19" type="ORF">MGAL_10B061145</name>
</gene>
<comment type="similarity">
    <text evidence="4 17">Belongs to the chondroitin N-acetylgalactosaminyltransferase family.</text>
</comment>
<keyword evidence="16 19" id="KW-0687">Ribonucleoprotein</keyword>
<evidence type="ECO:0000256" key="11">
    <source>
        <dbReference type="ARBA" id="ARBA00022989"/>
    </source>
</evidence>
<accession>A0A8B6H139</accession>
<evidence type="ECO:0000256" key="17">
    <source>
        <dbReference type="RuleBase" id="RU364016"/>
    </source>
</evidence>
<evidence type="ECO:0000256" key="9">
    <source>
        <dbReference type="ARBA" id="ARBA00022884"/>
    </source>
</evidence>
<dbReference type="InterPro" id="IPR029064">
    <property type="entry name" value="Ribosomal_eL30-like_sf"/>
</dbReference>
<evidence type="ECO:0000256" key="8">
    <source>
        <dbReference type="ARBA" id="ARBA00022728"/>
    </source>
</evidence>
<dbReference type="Pfam" id="PF01248">
    <property type="entry name" value="Ribosomal_L7Ae"/>
    <property type="match status" value="1"/>
</dbReference>
<keyword evidence="11" id="KW-1133">Transmembrane helix</keyword>
<dbReference type="EMBL" id="UYJE01009274">
    <property type="protein sequence ID" value="VDI71898.1"/>
    <property type="molecule type" value="Genomic_DNA"/>
</dbReference>
<proteinExistence type="inferred from homology"/>
<dbReference type="InterPro" id="IPR002415">
    <property type="entry name" value="H/ACA_rnp_Nhp2-like"/>
</dbReference>
<dbReference type="GO" id="GO:0003723">
    <property type="term" value="F:RNA binding"/>
    <property type="evidence" value="ECO:0007669"/>
    <property type="project" value="UniProtKB-KW"/>
</dbReference>
<dbReference type="Gene3D" id="3.30.1330.30">
    <property type="match status" value="1"/>
</dbReference>
<dbReference type="SUPFAM" id="SSF53448">
    <property type="entry name" value="Nucleotide-diphospho-sugar transferases"/>
    <property type="match status" value="1"/>
</dbReference>
<keyword evidence="8" id="KW-0747">Spliceosome</keyword>
<evidence type="ECO:0000313" key="19">
    <source>
        <dbReference type="EMBL" id="VDI71898.1"/>
    </source>
</evidence>
<keyword evidence="7" id="KW-0812">Transmembrane</keyword>
<dbReference type="Gene3D" id="3.90.550.10">
    <property type="entry name" value="Spore Coat Polysaccharide Biosynthesis Protein SpsA, Chain A"/>
    <property type="match status" value="1"/>
</dbReference>
<dbReference type="SUPFAM" id="SSF55315">
    <property type="entry name" value="L30e-like"/>
    <property type="match status" value="1"/>
</dbReference>
<dbReference type="InterPro" id="IPR008428">
    <property type="entry name" value="Chond_GalNAc"/>
</dbReference>
<keyword evidence="13" id="KW-0472">Membrane</keyword>
<protein>
    <recommendedName>
        <fullName evidence="17">Hexosyltransferase</fullName>
        <ecNumber evidence="17">2.4.1.-</ecNumber>
    </recommendedName>
</protein>
<dbReference type="PANTHER" id="PTHR12369">
    <property type="entry name" value="CHONDROITIN SYNTHASE"/>
    <property type="match status" value="1"/>
</dbReference>
<evidence type="ECO:0000256" key="7">
    <source>
        <dbReference type="ARBA" id="ARBA00022692"/>
    </source>
</evidence>
<dbReference type="Proteomes" id="UP000596742">
    <property type="component" value="Unassembled WGS sequence"/>
</dbReference>
<evidence type="ECO:0000259" key="18">
    <source>
        <dbReference type="Pfam" id="PF01248"/>
    </source>
</evidence>
<evidence type="ECO:0000256" key="16">
    <source>
        <dbReference type="ARBA" id="ARBA00023274"/>
    </source>
</evidence>
<keyword evidence="15" id="KW-0539">Nucleus</keyword>
<keyword evidence="12 17" id="KW-0333">Golgi apparatus</keyword>
<evidence type="ECO:0000256" key="12">
    <source>
        <dbReference type="ARBA" id="ARBA00023034"/>
    </source>
</evidence>
<dbReference type="GO" id="GO:0006397">
    <property type="term" value="P:mRNA processing"/>
    <property type="evidence" value="ECO:0007669"/>
    <property type="project" value="UniProtKB-KW"/>
</dbReference>
<feature type="domain" description="Ribosomal protein eL8/eL30/eS12/Gadd45" evidence="18">
    <location>
        <begin position="353"/>
        <end position="443"/>
    </location>
</feature>
<evidence type="ECO:0000256" key="14">
    <source>
        <dbReference type="ARBA" id="ARBA00023187"/>
    </source>
</evidence>
<dbReference type="InterPro" id="IPR029044">
    <property type="entry name" value="Nucleotide-diphossugar_trans"/>
</dbReference>